<dbReference type="InterPro" id="IPR036890">
    <property type="entry name" value="HATPase_C_sf"/>
</dbReference>
<dbReference type="GO" id="GO:0005524">
    <property type="term" value="F:ATP binding"/>
    <property type="evidence" value="ECO:0007669"/>
    <property type="project" value="InterPro"/>
</dbReference>
<dbReference type="RefSeq" id="XP_021835538.1">
    <property type="nucleotide sequence ID" value="XM_021979846.1"/>
</dbReference>
<keyword evidence="6" id="KW-1185">Reference proteome</keyword>
<dbReference type="SMART" id="SM01340">
    <property type="entry name" value="DNA_mis_repair"/>
    <property type="match status" value="1"/>
</dbReference>
<dbReference type="Gene3D" id="3.30.565.10">
    <property type="entry name" value="Histidine kinase-like ATPase, C-terminal domain"/>
    <property type="match status" value="1"/>
</dbReference>
<dbReference type="InterPro" id="IPR038973">
    <property type="entry name" value="MutL/Mlh/Pms-like"/>
</dbReference>
<name>A0A9R0JI32_SPIOL</name>
<feature type="domain" description="MutL C-terminal dimerisation" evidence="4">
    <location>
        <begin position="1092"/>
        <end position="1252"/>
    </location>
</feature>
<feature type="region of interest" description="Disordered" evidence="3">
    <location>
        <begin position="896"/>
        <end position="915"/>
    </location>
</feature>
<dbReference type="Gene3D" id="3.30.1540.20">
    <property type="entry name" value="MutL, C-terminal domain, dimerisation subdomain"/>
    <property type="match status" value="1"/>
</dbReference>
<dbReference type="GO" id="GO:0030983">
    <property type="term" value="F:mismatched DNA binding"/>
    <property type="evidence" value="ECO:0007669"/>
    <property type="project" value="InterPro"/>
</dbReference>
<dbReference type="GO" id="GO:0032300">
    <property type="term" value="C:mismatch repair complex"/>
    <property type="evidence" value="ECO:0000318"/>
    <property type="project" value="GO_Central"/>
</dbReference>
<keyword evidence="2" id="KW-0227">DNA damage</keyword>
<dbReference type="OrthoDB" id="429932at2759"/>
<dbReference type="RefSeq" id="XP_021835539.1">
    <property type="nucleotide sequence ID" value="XM_021979847.1"/>
</dbReference>
<dbReference type="PANTHER" id="PTHR10073">
    <property type="entry name" value="DNA MISMATCH REPAIR PROTEIN MLH, PMS, MUTL"/>
    <property type="match status" value="1"/>
</dbReference>
<dbReference type="InterPro" id="IPR013507">
    <property type="entry name" value="DNA_mismatch_S5_2-like"/>
</dbReference>
<dbReference type="GO" id="GO:0140664">
    <property type="term" value="F:ATP-dependent DNA damage sensor activity"/>
    <property type="evidence" value="ECO:0007669"/>
    <property type="project" value="InterPro"/>
</dbReference>
<feature type="compositionally biased region" description="Polar residues" evidence="3">
    <location>
        <begin position="896"/>
        <end position="906"/>
    </location>
</feature>
<reference evidence="7 8" key="2">
    <citation type="submission" date="2025-04" db="UniProtKB">
        <authorList>
            <consortium name="RefSeq"/>
        </authorList>
    </citation>
    <scope>IDENTIFICATION</scope>
</reference>
<dbReference type="KEGG" id="soe:110775240"/>
<gene>
    <name evidence="7 8" type="primary">LOC110775240</name>
</gene>
<dbReference type="SUPFAM" id="SSF54211">
    <property type="entry name" value="Ribosomal protein S5 domain 2-like"/>
    <property type="match status" value="1"/>
</dbReference>
<evidence type="ECO:0000313" key="8">
    <source>
        <dbReference type="RefSeq" id="XP_021835539.1"/>
    </source>
</evidence>
<dbReference type="InterPro" id="IPR014721">
    <property type="entry name" value="Ribsml_uS5_D2-typ_fold_subgr"/>
</dbReference>
<evidence type="ECO:0000259" key="5">
    <source>
        <dbReference type="SMART" id="SM01340"/>
    </source>
</evidence>
<organism evidence="6 7">
    <name type="scientific">Spinacia oleracea</name>
    <name type="common">Spinach</name>
    <dbReference type="NCBI Taxonomy" id="3562"/>
    <lineage>
        <taxon>Eukaryota</taxon>
        <taxon>Viridiplantae</taxon>
        <taxon>Streptophyta</taxon>
        <taxon>Embryophyta</taxon>
        <taxon>Tracheophyta</taxon>
        <taxon>Spermatophyta</taxon>
        <taxon>Magnoliopsida</taxon>
        <taxon>eudicotyledons</taxon>
        <taxon>Gunneridae</taxon>
        <taxon>Pentapetalae</taxon>
        <taxon>Caryophyllales</taxon>
        <taxon>Chenopodiaceae</taxon>
        <taxon>Chenopodioideae</taxon>
        <taxon>Anserineae</taxon>
        <taxon>Spinacia</taxon>
    </lineage>
</organism>
<dbReference type="Gene3D" id="3.30.1370.100">
    <property type="entry name" value="MutL, C-terminal domain, regulatory subdomain"/>
    <property type="match status" value="1"/>
</dbReference>
<dbReference type="GO" id="GO:0006298">
    <property type="term" value="P:mismatch repair"/>
    <property type="evidence" value="ECO:0000318"/>
    <property type="project" value="GO_Central"/>
</dbReference>
<dbReference type="Gene3D" id="3.30.230.10">
    <property type="match status" value="1"/>
</dbReference>
<evidence type="ECO:0000259" key="4">
    <source>
        <dbReference type="SMART" id="SM00853"/>
    </source>
</evidence>
<dbReference type="InterPro" id="IPR002099">
    <property type="entry name" value="MutL/Mlh/PMS"/>
</dbReference>
<dbReference type="NCBIfam" id="TIGR00585">
    <property type="entry name" value="mutl"/>
    <property type="match status" value="1"/>
</dbReference>
<dbReference type="PANTHER" id="PTHR10073:SF47">
    <property type="entry name" value="DNA MISMATCH REPAIR PROTEIN MLH3"/>
    <property type="match status" value="1"/>
</dbReference>
<dbReference type="GeneID" id="110775240"/>
<dbReference type="FunFam" id="3.30.1370.100:FF:000007">
    <property type="entry name" value="MUTL protein homolog 3"/>
    <property type="match status" value="1"/>
</dbReference>
<dbReference type="GO" id="GO:0016887">
    <property type="term" value="F:ATP hydrolysis activity"/>
    <property type="evidence" value="ECO:0000318"/>
    <property type="project" value="GO_Central"/>
</dbReference>
<dbReference type="SMART" id="SM00853">
    <property type="entry name" value="MutL_C"/>
    <property type="match status" value="1"/>
</dbReference>
<dbReference type="SUPFAM" id="SSF55874">
    <property type="entry name" value="ATPase domain of HSP90 chaperone/DNA topoisomerase II/histidine kinase"/>
    <property type="match status" value="1"/>
</dbReference>
<reference evidence="6" key="1">
    <citation type="journal article" date="2021" name="Nat. Commun.">
        <title>Genomic analyses provide insights into spinach domestication and the genetic basis of agronomic traits.</title>
        <authorList>
            <person name="Cai X."/>
            <person name="Sun X."/>
            <person name="Xu C."/>
            <person name="Sun H."/>
            <person name="Wang X."/>
            <person name="Ge C."/>
            <person name="Zhang Z."/>
            <person name="Wang Q."/>
            <person name="Fei Z."/>
            <person name="Jiao C."/>
            <person name="Wang Q."/>
        </authorList>
    </citation>
    <scope>NUCLEOTIDE SEQUENCE [LARGE SCALE GENOMIC DNA]</scope>
    <source>
        <strain evidence="6">cv. Varoflay</strain>
    </source>
</reference>
<feature type="domain" description="DNA mismatch repair protein S5" evidence="5">
    <location>
        <begin position="222"/>
        <end position="348"/>
    </location>
</feature>
<evidence type="ECO:0000313" key="7">
    <source>
        <dbReference type="RefSeq" id="XP_021835538.1"/>
    </source>
</evidence>
<dbReference type="Pfam" id="PF13589">
    <property type="entry name" value="HATPase_c_3"/>
    <property type="match status" value="1"/>
</dbReference>
<proteinExistence type="inferred from homology"/>
<evidence type="ECO:0000256" key="3">
    <source>
        <dbReference type="SAM" id="MobiDB-lite"/>
    </source>
</evidence>
<dbReference type="Proteomes" id="UP000813463">
    <property type="component" value="Chromosome 3"/>
</dbReference>
<evidence type="ECO:0000313" key="6">
    <source>
        <dbReference type="Proteomes" id="UP000813463"/>
    </source>
</evidence>
<dbReference type="InterPro" id="IPR042120">
    <property type="entry name" value="MutL_C_dimsub"/>
</dbReference>
<comment type="similarity">
    <text evidence="1">Belongs to the DNA mismatch repair MutL/HexB family.</text>
</comment>
<dbReference type="SUPFAM" id="SSF118116">
    <property type="entry name" value="DNA mismatch repair protein MutL"/>
    <property type="match status" value="1"/>
</dbReference>
<dbReference type="InterPro" id="IPR042121">
    <property type="entry name" value="MutL_C_regsub"/>
</dbReference>
<protein>
    <submittedName>
        <fullName evidence="7 8">DNA mismatch repair protein MLH3 isoform X1</fullName>
    </submittedName>
</protein>
<evidence type="ECO:0000256" key="2">
    <source>
        <dbReference type="ARBA" id="ARBA00022763"/>
    </source>
</evidence>
<dbReference type="InterPro" id="IPR020568">
    <property type="entry name" value="Ribosomal_Su5_D2-typ_SF"/>
</dbReference>
<accession>A0A9R0JI32</accession>
<dbReference type="InterPro" id="IPR014790">
    <property type="entry name" value="MutL_C"/>
</dbReference>
<dbReference type="InterPro" id="IPR037198">
    <property type="entry name" value="MutL_C_sf"/>
</dbReference>
<evidence type="ECO:0000256" key="1">
    <source>
        <dbReference type="ARBA" id="ARBA00006082"/>
    </source>
</evidence>
<sequence length="1331" mass="150289">METIKPLSEAVQSIVRSGFIISCLTTVVEELIYNSLDAGATKVSVSVAVNNGYIKVEDDGSGISRDGLVLLGERYATSKLRHFHEKDDFVGSFGFRGEVLCSIADISLVEVVTRVQGRPNGYRKVMKGRKCLCLSIDDDRQNVGTTVIVRDLFYNQPVRRRQMQHSVKKVLHSVKKSALRIALVLPNISFKVIDMESEDELLCTRSSPSPLSLMCSNFGIEAASLYKMSFSEGPLKLTGYVSSLSSSFSSKIDNVLQVIQYIYVNSRFVVKGPIHKLLNHLADMCHDQLGGDRGGKRGQPQGPLYCLNLICPLHSYDLNLEFSRASVEFKDWVPVLAFVEKSVTPMWSKEVKRGISHNLEADHIRKDDIKKVVEKTSCEEKDWWLKTCENSTKRRRIQNTEDQHACTEDSLGMPVEDCGNLSVWKNNCRQRTNPERITAKFGESDTEKEFLHRTDFTGHSNSIFNVRDGIGIDLLDPDNGLANRDLLRNDISTMDKEANYANNCLSSSRWQDEASVETPFVRNHKIGSVGSFEYMPENDRNRANDDQREFLLRSYSWENSLHTPLDCDKEYQFQTDNFKANRNCNNSYENEDADSLSRNFHIHQRAQCQSEVTNLWPLPQSYIGCRTRKGLDLDHMECDYSLPSCVRSFDREYHLESPSKPGASLFPCSPENFCLQSATTYPFLKVKGWDFDNFIQNEGFERKPGVRNSDAFEQSNYEKDEFYSAGLGNRCSNTNFTSTSCLNSTSLFTNEYTEVEKASWEFSPHGHNNVDKMSSVNFGVPLFEDIYSPSPDRRRRDSSVCWSPFLPSNKGIQMDLQRFQEFGQDSIPTERSGRSYDSPDGLLIARHDSTVTNETISPCLDFQRKLSSYKPSPCFSSGTDGKRPKLDHPRCEVYEQNHSSLESGSSVRPRRSHSAPPFFRGRKRFLSVKSSLISPTENSDLRTAPQVCTVSENAKSKNPLIPAPSSSISSQHEEMRFGEDSLFFVEQKGDDTSNITQATSAWSLDGKTEAACFSIGYLKDFQDSETSETKWREGCPDTRFKEIANCLRAGDRLNDLKAENEILDIHSCMLDIAGDSLVPKSINRNGLQKAKVLVQIDNKYIPIVANGTLAVIDQHAADERIRLEEMRHKVLSGELKSINYLDKEKDLVLPEMAYQLLCNYADHIKHWGWICNIFSQDSGSFAKNLSFLNERASALTLIAVPCILGVNLSDTDLVEYLEQLADTDGSSTIPPSVVRVLNNKACRGAIMFGDKLMPSECSLIVEELKRTSLCFQCAHGRPTTVPLVNLKVLQKGVLQLGSWHERSKNTWHGLCRKEITLDRAKRRLNMVKGCE</sequence>
<dbReference type="Pfam" id="PF08676">
    <property type="entry name" value="MutL_C"/>
    <property type="match status" value="1"/>
</dbReference>